<evidence type="ECO:0000256" key="1">
    <source>
        <dbReference type="ARBA" id="ARBA00022676"/>
    </source>
</evidence>
<dbReference type="GO" id="GO:0005829">
    <property type="term" value="C:cytosol"/>
    <property type="evidence" value="ECO:0007669"/>
    <property type="project" value="TreeGrafter"/>
</dbReference>
<dbReference type="SUPFAM" id="SSF53756">
    <property type="entry name" value="UDP-Glycosyltransferase/glycogen phosphorylase"/>
    <property type="match status" value="1"/>
</dbReference>
<sequence>MFYLLIFMFFYPILKIVIIFRKKGDKTLVIQNAVIGDYANSSIIFEKIKPFDIVLDKTNLAFANYDNRVINKFPINDYKNKKFGKLKLAFILFLNNYSNVYILTPNSLNLFLGKFTMAKNIVTIQPSLSKFKFLSIGTKRVNHSTNNLTTTTYLKMVNAENEKYKKYEKCIQNPYFIPKNIKIKNDKIFKIGISLSAGNKIKTPPVQTWNKIFEILSKFNCEIYIFGIKNEDELLQQIELKNNIVINFVNQIELRELPFYISLLNLYISSDTGNYYIADTMKIPTICLMGPCFSSEQRGTYKSLIINSKLKPISSVFKTVRDIDAKKYFVLSQDDEKNIYDFIYSLNKNLK</sequence>
<name>A0A6N2R5B9_9BACT</name>
<dbReference type="InterPro" id="IPR002201">
    <property type="entry name" value="Glyco_trans_9"/>
</dbReference>
<dbReference type="AlphaFoldDB" id="A0A6N2R5B9"/>
<keyword evidence="1" id="KW-0328">Glycosyltransferase</keyword>
<dbReference type="GO" id="GO:0008713">
    <property type="term" value="F:ADP-heptose-lipopolysaccharide heptosyltransferase activity"/>
    <property type="evidence" value="ECO:0007669"/>
    <property type="project" value="TreeGrafter"/>
</dbReference>
<evidence type="ECO:0000313" key="3">
    <source>
        <dbReference type="EMBL" id="VYS75688.1"/>
    </source>
</evidence>
<accession>A0A6N2R5B9</accession>
<dbReference type="Gene3D" id="3.40.50.2000">
    <property type="entry name" value="Glycogen Phosphorylase B"/>
    <property type="match status" value="1"/>
</dbReference>
<protein>
    <submittedName>
        <fullName evidence="3">Glycosyltransferase family 9 (Heptosyltransferase)</fullName>
    </submittedName>
</protein>
<reference evidence="3" key="1">
    <citation type="submission" date="2019-11" db="EMBL/GenBank/DDBJ databases">
        <authorList>
            <person name="Feng L."/>
        </authorList>
    </citation>
    <scope>NUCLEOTIDE SEQUENCE</scope>
    <source>
        <strain evidence="3">CUreolyticusLFYP111</strain>
    </source>
</reference>
<gene>
    <name evidence="3" type="ORF">CULFYP111_00224</name>
</gene>
<dbReference type="PANTHER" id="PTHR30160">
    <property type="entry name" value="TETRAACYLDISACCHARIDE 4'-KINASE-RELATED"/>
    <property type="match status" value="1"/>
</dbReference>
<organism evidence="3">
    <name type="scientific">Campylobacter ureolyticus</name>
    <dbReference type="NCBI Taxonomy" id="827"/>
    <lineage>
        <taxon>Bacteria</taxon>
        <taxon>Pseudomonadati</taxon>
        <taxon>Campylobacterota</taxon>
        <taxon>Epsilonproteobacteria</taxon>
        <taxon>Campylobacterales</taxon>
        <taxon>Campylobacteraceae</taxon>
        <taxon>Campylobacter</taxon>
    </lineage>
</organism>
<dbReference type="Pfam" id="PF01075">
    <property type="entry name" value="Glyco_transf_9"/>
    <property type="match status" value="1"/>
</dbReference>
<keyword evidence="2 3" id="KW-0808">Transferase</keyword>
<evidence type="ECO:0000256" key="2">
    <source>
        <dbReference type="ARBA" id="ARBA00022679"/>
    </source>
</evidence>
<dbReference type="InterPro" id="IPR051199">
    <property type="entry name" value="LPS_LOS_Heptosyltrfase"/>
</dbReference>
<proteinExistence type="predicted"/>
<dbReference type="EMBL" id="CACRSK010000001">
    <property type="protein sequence ID" value="VYS75688.1"/>
    <property type="molecule type" value="Genomic_DNA"/>
</dbReference>
<dbReference type="GO" id="GO:0009244">
    <property type="term" value="P:lipopolysaccharide core region biosynthetic process"/>
    <property type="evidence" value="ECO:0007669"/>
    <property type="project" value="TreeGrafter"/>
</dbReference>
<dbReference type="RefSeq" id="WP_156846736.1">
    <property type="nucleotide sequence ID" value="NZ_CACRSK010000001.1"/>
</dbReference>
<dbReference type="PANTHER" id="PTHR30160:SF7">
    <property type="entry name" value="ADP-HEPTOSE--LPS HEPTOSYLTRANSFERASE 2"/>
    <property type="match status" value="1"/>
</dbReference>